<dbReference type="Gene3D" id="3.40.50.300">
    <property type="entry name" value="P-loop containing nucleotide triphosphate hydrolases"/>
    <property type="match status" value="2"/>
</dbReference>
<feature type="coiled-coil region" evidence="10">
    <location>
        <begin position="888"/>
        <end position="935"/>
    </location>
</feature>
<dbReference type="GO" id="GO:0071139">
    <property type="term" value="P:resolution of DNA recombination intermediates"/>
    <property type="evidence" value="ECO:0007669"/>
    <property type="project" value="EnsemblFungi"/>
</dbReference>
<keyword evidence="6" id="KW-0547">Nucleotide-binding</keyword>
<evidence type="ECO:0000256" key="2">
    <source>
        <dbReference type="ARBA" id="ARBA00004286"/>
    </source>
</evidence>
<protein>
    <recommendedName>
        <fullName evidence="4">Structural maintenance of chromosomes protein 5</fullName>
    </recommendedName>
</protein>
<evidence type="ECO:0000313" key="13">
    <source>
        <dbReference type="Proteomes" id="UP000005666"/>
    </source>
</evidence>
<dbReference type="SUPFAM" id="SSF57997">
    <property type="entry name" value="Tropomyosin"/>
    <property type="match status" value="1"/>
</dbReference>
<keyword evidence="9" id="KW-0539">Nucleus</keyword>
<feature type="coiled-coil region" evidence="10">
    <location>
        <begin position="299"/>
        <end position="375"/>
    </location>
</feature>
<evidence type="ECO:0000256" key="9">
    <source>
        <dbReference type="ARBA" id="ARBA00023242"/>
    </source>
</evidence>
<keyword evidence="5" id="KW-0158">Chromosome</keyword>
<dbReference type="OrthoDB" id="10254973at2759"/>
<evidence type="ECO:0000256" key="1">
    <source>
        <dbReference type="ARBA" id="ARBA00004123"/>
    </source>
</evidence>
<dbReference type="GO" id="GO:0005634">
    <property type="term" value="C:nucleus"/>
    <property type="evidence" value="ECO:0007669"/>
    <property type="project" value="UniProtKB-SubCell"/>
</dbReference>
<dbReference type="PANTHER" id="PTHR45916:SF1">
    <property type="entry name" value="STRUCTURAL MAINTENANCE OF CHROMOSOMES PROTEIN 5"/>
    <property type="match status" value="1"/>
</dbReference>
<dbReference type="OMA" id="RFWTSQP"/>
<comment type="subcellular location">
    <subcellularLocation>
        <location evidence="2">Chromosome</location>
    </subcellularLocation>
    <subcellularLocation>
        <location evidence="1">Nucleus</location>
    </subcellularLocation>
</comment>
<reference evidence="12 13" key="1">
    <citation type="journal article" date="2011" name="Proc. Natl. Acad. Sci. U.S.A.">
        <title>Evolutionary erosion of yeast sex chromosomes by mating-type switching accidents.</title>
        <authorList>
            <person name="Gordon J.L."/>
            <person name="Armisen D."/>
            <person name="Proux-Wera E."/>
            <person name="Oheigeartaigh S.S."/>
            <person name="Byrne K.P."/>
            <person name="Wolfe K.H."/>
        </authorList>
    </citation>
    <scope>NUCLEOTIDE SEQUENCE [LARGE SCALE GENOMIC DNA]</scope>
    <source>
        <strain evidence="13">ATCC 24235 / CBS 4417 / NBRC 1672 / NRRL Y-8282 / UCD 70-5</strain>
    </source>
</reference>
<dbReference type="GO" id="GO:0051304">
    <property type="term" value="P:chromosome separation"/>
    <property type="evidence" value="ECO:0007669"/>
    <property type="project" value="EnsemblFungi"/>
</dbReference>
<dbReference type="InterPro" id="IPR003395">
    <property type="entry name" value="RecF/RecN/SMC_N"/>
</dbReference>
<dbReference type="GO" id="GO:0019789">
    <property type="term" value="F:SUMO transferase activity"/>
    <property type="evidence" value="ECO:0007669"/>
    <property type="project" value="EnsemblFungi"/>
</dbReference>
<dbReference type="GO" id="GO:0005524">
    <property type="term" value="F:ATP binding"/>
    <property type="evidence" value="ECO:0007669"/>
    <property type="project" value="UniProtKB-KW"/>
</dbReference>
<dbReference type="CDD" id="cd22879">
    <property type="entry name" value="Smc5_CC_C"/>
    <property type="match status" value="1"/>
</dbReference>
<evidence type="ECO:0000256" key="7">
    <source>
        <dbReference type="ARBA" id="ARBA00022840"/>
    </source>
</evidence>
<dbReference type="eggNOG" id="KOG0979">
    <property type="taxonomic scope" value="Eukaryota"/>
</dbReference>
<organism evidence="12 13">
    <name type="scientific">Tetrapisispora phaffii (strain ATCC 24235 / CBS 4417 / NBRC 1672 / NRRL Y-8282 / UCD 70-5)</name>
    <name type="common">Yeast</name>
    <name type="synonym">Fabospora phaffii</name>
    <dbReference type="NCBI Taxonomy" id="1071381"/>
    <lineage>
        <taxon>Eukaryota</taxon>
        <taxon>Fungi</taxon>
        <taxon>Dikarya</taxon>
        <taxon>Ascomycota</taxon>
        <taxon>Saccharomycotina</taxon>
        <taxon>Saccharomycetes</taxon>
        <taxon>Saccharomycetales</taxon>
        <taxon>Saccharomycetaceae</taxon>
        <taxon>Tetrapisispora</taxon>
    </lineage>
</organism>
<evidence type="ECO:0000256" key="3">
    <source>
        <dbReference type="ARBA" id="ARBA00010171"/>
    </source>
</evidence>
<dbReference type="GO" id="GO:0000724">
    <property type="term" value="P:double-strand break repair via homologous recombination"/>
    <property type="evidence" value="ECO:0007669"/>
    <property type="project" value="TreeGrafter"/>
</dbReference>
<dbReference type="GO" id="GO:0030915">
    <property type="term" value="C:Smc5-Smc6 complex"/>
    <property type="evidence" value="ECO:0007669"/>
    <property type="project" value="EnsemblFungi"/>
</dbReference>
<dbReference type="GO" id="GO:0003697">
    <property type="term" value="F:single-stranded DNA binding"/>
    <property type="evidence" value="ECO:0007669"/>
    <property type="project" value="EnsemblFungi"/>
</dbReference>
<dbReference type="RefSeq" id="XP_003687850.1">
    <property type="nucleotide sequence ID" value="XM_003687802.1"/>
</dbReference>
<keyword evidence="13" id="KW-1185">Reference proteome</keyword>
<evidence type="ECO:0000256" key="4">
    <source>
        <dbReference type="ARBA" id="ARBA00018687"/>
    </source>
</evidence>
<evidence type="ECO:0000256" key="6">
    <source>
        <dbReference type="ARBA" id="ARBA00022741"/>
    </source>
</evidence>
<dbReference type="EMBL" id="HE612867">
    <property type="protein sequence ID" value="CCE65416.1"/>
    <property type="molecule type" value="Genomic_DNA"/>
</dbReference>
<dbReference type="Pfam" id="PF02463">
    <property type="entry name" value="SMC_N"/>
    <property type="match status" value="1"/>
</dbReference>
<dbReference type="GO" id="GO:0003684">
    <property type="term" value="F:damaged DNA binding"/>
    <property type="evidence" value="ECO:0007669"/>
    <property type="project" value="EnsemblFungi"/>
</dbReference>
<dbReference type="STRING" id="1071381.G8BZT8"/>
<keyword evidence="8 10" id="KW-0175">Coiled coil</keyword>
<dbReference type="FunFam" id="3.40.50.300:FF:001301">
    <property type="entry name" value="Structural maintenance of chromosomes 5"/>
    <property type="match status" value="1"/>
</dbReference>
<comment type="similarity">
    <text evidence="3">Belongs to the SMC family. SMC5 subfamily.</text>
</comment>
<proteinExistence type="inferred from homology"/>
<gene>
    <name evidence="12" type="primary">TPHA0L00600</name>
    <name evidence="12" type="ordered locus">TPHA_0L00600</name>
</gene>
<dbReference type="Gene3D" id="1.20.5.110">
    <property type="match status" value="1"/>
</dbReference>
<keyword evidence="7" id="KW-0067">ATP-binding</keyword>
<dbReference type="Proteomes" id="UP000005666">
    <property type="component" value="Chromosome 12"/>
</dbReference>
<dbReference type="AlphaFoldDB" id="G8BZT8"/>
<sequence length="1117" mass="129074">MTTNVIDMAKYVNGSNETFQDIELQRGRKNNNNDYEESTDTVHTRAVNKRQKLIRDNLADFKPGSIIKIKLHNFVTYEFTEFDLSPSLNMIIGPNGSGKSTFVCAVCLGLAGKPEYIGRSRNVDDYIKNDEEHGEIEITLKNSEAIHDVEGVLEGSDTITITRILTRSKKKSEYKINDSLVTEATVKELVSLLNIQLDNLCQFLSQERVEEFARLKSERLLEETVRSIDPSLLTILNNLKELQTTELDIQTEVTNDNNKLGSLRKRREKYEKSVASYEVFNKTKHSLQVNTKLLPYAKVNEYKDQFKSLKEEYKAAKKKLKALQQDKEPFNREKDILERKLIDTERRTSSTLISFQKAKDNLKLATKDLNDIQESIHTKKKQIEYYKNRTKLLSIKINESKVEIENKQDILGNLPPFDDVHFNDLRSQSSQLITKEGDIEANIRSLRSKSKSIEHEINNLSRLESNKSKLLTSKDRIGILDQGARDLQEVKRAVLYLRQKPEMKGKILEPPIMTVSVSDPSYASFLAQCVDYNTCKAFTIIDSETYNLYADQILKQFKVNLREMRPITSEPPLSRAEIQSLGFDGYLKDFVRGDENVIHMLCQISNIHLIPVSKKALTPQQLKKLTVPDANGHLLFRRILHGNRIMDINKSSYGSKQVFTRDGTIRDTKFYRESVIARDFAAKINSEISQIKQRIKEGKEHLETVIQEEREERKEKYELEKQRESISKELKKLNNLQKEHSYLKSTIESLNQKWKQLEHESKKDTRHKIKDDENAIISLFEKQSKTLAKYVTITETINEYQEELMTSEISHYEYLNLFNSIGEVIKMLNDREIEFNNEYLEKKENFEKMKTSENFKAWTSEIASYDEPTKAILNEFAKEYNSKEQFTVQFLNDQISKLESELALLNSDGSSIEILAQIKQELESLEKNLPAKVIKLNKIKETMATNREILEPRLDDIINKISNRFSQLFINAGSASQIVLDKPILYADWKIQILVKFRDNADLKPLDSHTQSGGEKAVSTVFYMIALQEFTIAPFRVVDEINQGMDPRNEKIVHQSMVENACADNTSQYFLITPKLLTGLFYHEKMRVHCVMAGPWIPDPLKNPHALHLGNPSKYTF</sequence>
<dbReference type="GeneID" id="11531643"/>
<evidence type="ECO:0000259" key="11">
    <source>
        <dbReference type="Pfam" id="PF02463"/>
    </source>
</evidence>
<dbReference type="PANTHER" id="PTHR45916">
    <property type="entry name" value="STRUCTURAL MAINTENANCE OF CHROMOSOMES PROTEIN 5"/>
    <property type="match status" value="1"/>
</dbReference>
<dbReference type="SUPFAM" id="SSF52540">
    <property type="entry name" value="P-loop containing nucleoside triphosphate hydrolases"/>
    <property type="match status" value="2"/>
</dbReference>
<dbReference type="HOGENOM" id="CLU_004969_2_0_1"/>
<dbReference type="KEGG" id="tpf:TPHA_0L00600"/>
<evidence type="ECO:0000256" key="10">
    <source>
        <dbReference type="SAM" id="Coils"/>
    </source>
</evidence>
<name>G8BZT8_TETPH</name>
<evidence type="ECO:0000313" key="12">
    <source>
        <dbReference type="EMBL" id="CCE65416.1"/>
    </source>
</evidence>
<dbReference type="InterPro" id="IPR027417">
    <property type="entry name" value="P-loop_NTPase"/>
</dbReference>
<dbReference type="GO" id="GO:0016887">
    <property type="term" value="F:ATP hydrolysis activity"/>
    <property type="evidence" value="ECO:0007669"/>
    <property type="project" value="EnsemblFungi"/>
</dbReference>
<accession>G8BZT8</accession>
<evidence type="ECO:0000256" key="5">
    <source>
        <dbReference type="ARBA" id="ARBA00022454"/>
    </source>
</evidence>
<feature type="domain" description="RecF/RecN/SMC N-terminal" evidence="11">
    <location>
        <begin position="66"/>
        <end position="1073"/>
    </location>
</feature>
<evidence type="ECO:0000256" key="8">
    <source>
        <dbReference type="ARBA" id="ARBA00023054"/>
    </source>
</evidence>
<feature type="coiled-coil region" evidence="10">
    <location>
        <begin position="692"/>
        <end position="753"/>
    </location>
</feature>